<dbReference type="Proteomes" id="UP000198688">
    <property type="component" value="Chromosome I"/>
</dbReference>
<dbReference type="STRING" id="113562.SAMN04489716_0656"/>
<name>A0A1H1RQA1_9ACTN</name>
<keyword evidence="3" id="KW-1185">Reference proteome</keyword>
<feature type="region of interest" description="Disordered" evidence="1">
    <location>
        <begin position="321"/>
        <end position="346"/>
    </location>
</feature>
<reference evidence="2 3" key="1">
    <citation type="submission" date="2016-10" db="EMBL/GenBank/DDBJ databases">
        <authorList>
            <person name="de Groot N.N."/>
        </authorList>
    </citation>
    <scope>NUCLEOTIDE SEQUENCE [LARGE SCALE GENOMIC DNA]</scope>
    <source>
        <strain evidence="2 3">DSM 43941</strain>
    </source>
</reference>
<evidence type="ECO:0000256" key="1">
    <source>
        <dbReference type="SAM" id="MobiDB-lite"/>
    </source>
</evidence>
<evidence type="ECO:0000313" key="2">
    <source>
        <dbReference type="EMBL" id="SDS37890.1"/>
    </source>
</evidence>
<proteinExistence type="predicted"/>
<accession>A0A1H1RQA1</accession>
<dbReference type="RefSeq" id="WP_092541436.1">
    <property type="nucleotide sequence ID" value="NZ_BOMJ01000016.1"/>
</dbReference>
<dbReference type="EMBL" id="LT629758">
    <property type="protein sequence ID" value="SDS37890.1"/>
    <property type="molecule type" value="Genomic_DNA"/>
</dbReference>
<gene>
    <name evidence="2" type="ORF">SAMN04489716_0656</name>
</gene>
<organism evidence="2 3">
    <name type="scientific">Actinoplanes derwentensis</name>
    <dbReference type="NCBI Taxonomy" id="113562"/>
    <lineage>
        <taxon>Bacteria</taxon>
        <taxon>Bacillati</taxon>
        <taxon>Actinomycetota</taxon>
        <taxon>Actinomycetes</taxon>
        <taxon>Micromonosporales</taxon>
        <taxon>Micromonosporaceae</taxon>
        <taxon>Actinoplanes</taxon>
    </lineage>
</organism>
<dbReference type="OrthoDB" id="5178825at2"/>
<sequence>MSDFPESLEVAINNLINTLVYKLIVLETDTDAREEFMRSTGVPYVSDVTVQDYARQKADEIWGPYKDLPAPSSLDGIIETLTGAHNQLTTTGVTEIYDAEDFSLGALVPGFMADFRINQAGWRGATIDAVRSGYLDRWGRMVFLQANTIALLLLVLRAYQEQLTRAQSDVVALVNVAEEVLSSYTADSVCGSAVSKNLSFNIAIGVLSVLSAATGIAGLALTSIVAAFGAAGLSVAKDSYEPIEPKEGAQIGGDSVTQIWESIIRRTEDLRMEFCTSEQQLHDIIAGFHRDVIGANIGVGLSREGNARALPAMELFRSKPLGSGTGNLRRPSVTWSGPDPAHSPEW</sequence>
<protein>
    <submittedName>
        <fullName evidence="2">Uncharacterized protein</fullName>
    </submittedName>
</protein>
<evidence type="ECO:0000313" key="3">
    <source>
        <dbReference type="Proteomes" id="UP000198688"/>
    </source>
</evidence>
<dbReference type="AlphaFoldDB" id="A0A1H1RQA1"/>